<organism evidence="1 2">
    <name type="scientific">Lawsonibacter hominis</name>
    <dbReference type="NCBI Taxonomy" id="2763053"/>
    <lineage>
        <taxon>Bacteria</taxon>
        <taxon>Bacillati</taxon>
        <taxon>Bacillota</taxon>
        <taxon>Clostridia</taxon>
        <taxon>Eubacteriales</taxon>
        <taxon>Oscillospiraceae</taxon>
        <taxon>Lawsonibacter</taxon>
    </lineage>
</organism>
<name>A0A8J6J543_9FIRM</name>
<dbReference type="AlphaFoldDB" id="A0A8J6J543"/>
<evidence type="ECO:0000313" key="1">
    <source>
        <dbReference type="EMBL" id="MBC5733948.1"/>
    </source>
</evidence>
<sequence length="187" mass="21164">MAMHQRAAELRERVEVLRIVQTDHVWSWEVQRTTSAGVELGERTNLFSQVGIGARDASLVLRRQPITLHNALRWRGRHLFLTSLTDGKRGWMSGKAALVELVECQGNVHRGTDGPVFPGVLTEKYLRHERDEPMSVNTLCYVLVTPKAIELTPGGLVDVAAEPYEVLTAHTLDPFKNEYEIVRKRDL</sequence>
<proteinExistence type="predicted"/>
<evidence type="ECO:0000313" key="2">
    <source>
        <dbReference type="Proteomes" id="UP000661435"/>
    </source>
</evidence>
<accession>A0A8J6J543</accession>
<comment type="caution">
    <text evidence="1">The sequence shown here is derived from an EMBL/GenBank/DDBJ whole genome shotgun (WGS) entry which is preliminary data.</text>
</comment>
<dbReference type="Proteomes" id="UP000661435">
    <property type="component" value="Unassembled WGS sequence"/>
</dbReference>
<dbReference type="EMBL" id="JACOPP010000011">
    <property type="protein sequence ID" value="MBC5733948.1"/>
    <property type="molecule type" value="Genomic_DNA"/>
</dbReference>
<reference evidence="1" key="1">
    <citation type="submission" date="2020-08" db="EMBL/GenBank/DDBJ databases">
        <title>Genome public.</title>
        <authorList>
            <person name="Liu C."/>
            <person name="Sun Q."/>
        </authorList>
    </citation>
    <scope>NUCLEOTIDE SEQUENCE</scope>
    <source>
        <strain evidence="1">NSJ-51</strain>
    </source>
</reference>
<dbReference type="RefSeq" id="WP_186907834.1">
    <property type="nucleotide sequence ID" value="NZ_JACOPP010000011.1"/>
</dbReference>
<gene>
    <name evidence="1" type="ORF">H8S57_09455</name>
</gene>
<protein>
    <submittedName>
        <fullName evidence="1">Uncharacterized protein</fullName>
    </submittedName>
</protein>
<keyword evidence="2" id="KW-1185">Reference proteome</keyword>